<keyword evidence="2" id="KW-1185">Reference proteome</keyword>
<accession>A0A0C3D3B0</accession>
<proteinExistence type="predicted"/>
<organism evidence="1 2">
    <name type="scientific">Scleroderma citrinum Foug A</name>
    <dbReference type="NCBI Taxonomy" id="1036808"/>
    <lineage>
        <taxon>Eukaryota</taxon>
        <taxon>Fungi</taxon>
        <taxon>Dikarya</taxon>
        <taxon>Basidiomycota</taxon>
        <taxon>Agaricomycotina</taxon>
        <taxon>Agaricomycetes</taxon>
        <taxon>Agaricomycetidae</taxon>
        <taxon>Boletales</taxon>
        <taxon>Sclerodermatineae</taxon>
        <taxon>Sclerodermataceae</taxon>
        <taxon>Scleroderma</taxon>
    </lineage>
</organism>
<protein>
    <submittedName>
        <fullName evidence="1">Uncharacterized protein</fullName>
    </submittedName>
</protein>
<dbReference type="Proteomes" id="UP000053989">
    <property type="component" value="Unassembled WGS sequence"/>
</dbReference>
<dbReference type="HOGENOM" id="CLU_2293331_0_0_1"/>
<reference evidence="2" key="2">
    <citation type="submission" date="2015-01" db="EMBL/GenBank/DDBJ databases">
        <title>Evolutionary Origins and Diversification of the Mycorrhizal Mutualists.</title>
        <authorList>
            <consortium name="DOE Joint Genome Institute"/>
            <consortium name="Mycorrhizal Genomics Consortium"/>
            <person name="Kohler A."/>
            <person name="Kuo A."/>
            <person name="Nagy L.G."/>
            <person name="Floudas D."/>
            <person name="Copeland A."/>
            <person name="Barry K.W."/>
            <person name="Cichocki N."/>
            <person name="Veneault-Fourrey C."/>
            <person name="LaButti K."/>
            <person name="Lindquist E.A."/>
            <person name="Lipzen A."/>
            <person name="Lundell T."/>
            <person name="Morin E."/>
            <person name="Murat C."/>
            <person name="Riley R."/>
            <person name="Ohm R."/>
            <person name="Sun H."/>
            <person name="Tunlid A."/>
            <person name="Henrissat B."/>
            <person name="Grigoriev I.V."/>
            <person name="Hibbett D.S."/>
            <person name="Martin F."/>
        </authorList>
    </citation>
    <scope>NUCLEOTIDE SEQUENCE [LARGE SCALE GENOMIC DNA]</scope>
    <source>
        <strain evidence="2">Foug A</strain>
    </source>
</reference>
<dbReference type="InParanoid" id="A0A0C3D3B0"/>
<gene>
    <name evidence="1" type="ORF">SCLCIDRAFT_1221239</name>
</gene>
<dbReference type="EMBL" id="KN822137">
    <property type="protein sequence ID" value="KIM55275.1"/>
    <property type="molecule type" value="Genomic_DNA"/>
</dbReference>
<sequence>MVTSQSTRSCPIGGSEEVEYDEIVELAKMDEKRDEIRRQRDGYQRILDSCGKQVKKDGYKWLWVDTSRGHILRWQMNTYDSIHGMASLYNSEFMNYGLISR</sequence>
<evidence type="ECO:0000313" key="2">
    <source>
        <dbReference type="Proteomes" id="UP000053989"/>
    </source>
</evidence>
<dbReference type="OrthoDB" id="674604at2759"/>
<reference evidence="1 2" key="1">
    <citation type="submission" date="2014-04" db="EMBL/GenBank/DDBJ databases">
        <authorList>
            <consortium name="DOE Joint Genome Institute"/>
            <person name="Kuo A."/>
            <person name="Kohler A."/>
            <person name="Nagy L.G."/>
            <person name="Floudas D."/>
            <person name="Copeland A."/>
            <person name="Barry K.W."/>
            <person name="Cichocki N."/>
            <person name="Veneault-Fourrey C."/>
            <person name="LaButti K."/>
            <person name="Lindquist E.A."/>
            <person name="Lipzen A."/>
            <person name="Lundell T."/>
            <person name="Morin E."/>
            <person name="Murat C."/>
            <person name="Sun H."/>
            <person name="Tunlid A."/>
            <person name="Henrissat B."/>
            <person name="Grigoriev I.V."/>
            <person name="Hibbett D.S."/>
            <person name="Martin F."/>
            <person name="Nordberg H.P."/>
            <person name="Cantor M.N."/>
            <person name="Hua S.X."/>
        </authorList>
    </citation>
    <scope>NUCLEOTIDE SEQUENCE [LARGE SCALE GENOMIC DNA]</scope>
    <source>
        <strain evidence="1 2">Foug A</strain>
    </source>
</reference>
<dbReference type="AlphaFoldDB" id="A0A0C3D3B0"/>
<name>A0A0C3D3B0_9AGAM</name>
<evidence type="ECO:0000313" key="1">
    <source>
        <dbReference type="EMBL" id="KIM55275.1"/>
    </source>
</evidence>